<protein>
    <submittedName>
        <fullName evidence="2">Hydrogenase assembly protein HypC</fullName>
    </submittedName>
</protein>
<evidence type="ECO:0000313" key="2">
    <source>
        <dbReference type="EMBL" id="KPL72209.1"/>
    </source>
</evidence>
<sequence length="88" mass="9471">MCLGIPGKIVDIYEKDQMQMGKVDFGGVIRETCLAALPDAKIGDYTIVHAGFALNLLSEEEAKETLALLQELSDIEAELGSETGLETV</sequence>
<dbReference type="NCBIfam" id="TIGR00074">
    <property type="entry name" value="hypC_hupF"/>
    <property type="match status" value="1"/>
</dbReference>
<dbReference type="PANTHER" id="PTHR35177">
    <property type="entry name" value="HYDROGENASE MATURATION FACTOR HYBG"/>
    <property type="match status" value="1"/>
</dbReference>
<keyword evidence="3" id="KW-1185">Reference proteome</keyword>
<name>A0A0P6WQ69_9CHLR</name>
<dbReference type="PATRIC" id="fig|1134406.4.peg.781"/>
<dbReference type="GO" id="GO:1902670">
    <property type="term" value="F:carbon dioxide binding"/>
    <property type="evidence" value="ECO:0007669"/>
    <property type="project" value="TreeGrafter"/>
</dbReference>
<dbReference type="FunFam" id="2.30.30.140:FF:000022">
    <property type="entry name" value="Hydrogenase assembly chaperone HybG"/>
    <property type="match status" value="1"/>
</dbReference>
<dbReference type="InterPro" id="IPR019812">
    <property type="entry name" value="Hydgase_assmbl_chp_CS"/>
</dbReference>
<dbReference type="OrthoDB" id="9806017at2"/>
<comment type="caution">
    <text evidence="2">The sequence shown here is derived from an EMBL/GenBank/DDBJ whole genome shotgun (WGS) entry which is preliminary data.</text>
</comment>
<dbReference type="AlphaFoldDB" id="A0A0P6WQ69"/>
<evidence type="ECO:0000313" key="3">
    <source>
        <dbReference type="Proteomes" id="UP000050417"/>
    </source>
</evidence>
<dbReference type="SUPFAM" id="SSF159127">
    <property type="entry name" value="HupF/HypC-like"/>
    <property type="match status" value="1"/>
</dbReference>
<organism evidence="2 3">
    <name type="scientific">Ornatilinea apprima</name>
    <dbReference type="NCBI Taxonomy" id="1134406"/>
    <lineage>
        <taxon>Bacteria</taxon>
        <taxon>Bacillati</taxon>
        <taxon>Chloroflexota</taxon>
        <taxon>Anaerolineae</taxon>
        <taxon>Anaerolineales</taxon>
        <taxon>Anaerolineaceae</taxon>
        <taxon>Ornatilinea</taxon>
    </lineage>
</organism>
<dbReference type="GO" id="GO:0005506">
    <property type="term" value="F:iron ion binding"/>
    <property type="evidence" value="ECO:0007669"/>
    <property type="project" value="TreeGrafter"/>
</dbReference>
<dbReference type="Pfam" id="PF01455">
    <property type="entry name" value="HupF_HypC"/>
    <property type="match status" value="1"/>
</dbReference>
<proteinExistence type="inferred from homology"/>
<dbReference type="InterPro" id="IPR001109">
    <property type="entry name" value="Hydrogenase_HupF/HypC"/>
</dbReference>
<dbReference type="GO" id="GO:0051604">
    <property type="term" value="P:protein maturation"/>
    <property type="evidence" value="ECO:0007669"/>
    <property type="project" value="TreeGrafter"/>
</dbReference>
<dbReference type="PANTHER" id="PTHR35177:SF2">
    <property type="entry name" value="HYDROGENASE MATURATION FACTOR HYBG"/>
    <property type="match status" value="1"/>
</dbReference>
<dbReference type="Proteomes" id="UP000050417">
    <property type="component" value="Unassembled WGS sequence"/>
</dbReference>
<evidence type="ECO:0000256" key="1">
    <source>
        <dbReference type="ARBA" id="ARBA00006018"/>
    </source>
</evidence>
<dbReference type="RefSeq" id="WP_075063923.1">
    <property type="nucleotide sequence ID" value="NZ_LGCL01000039.1"/>
</dbReference>
<dbReference type="PRINTS" id="PR00445">
    <property type="entry name" value="HUPFHYPC"/>
</dbReference>
<dbReference type="Gene3D" id="2.30.30.140">
    <property type="match status" value="1"/>
</dbReference>
<dbReference type="PROSITE" id="PS01097">
    <property type="entry name" value="HUPF_HYPC"/>
    <property type="match status" value="1"/>
</dbReference>
<gene>
    <name evidence="2" type="ORF">ADN00_15395</name>
</gene>
<dbReference type="STRING" id="1134406.ADN00_15395"/>
<reference evidence="2 3" key="1">
    <citation type="submission" date="2015-07" db="EMBL/GenBank/DDBJ databases">
        <title>Genome sequence of Ornatilinea apprima DSM 23815.</title>
        <authorList>
            <person name="Hemp J."/>
            <person name="Ward L.M."/>
            <person name="Pace L.A."/>
            <person name="Fischer W.W."/>
        </authorList>
    </citation>
    <scope>NUCLEOTIDE SEQUENCE [LARGE SCALE GENOMIC DNA]</scope>
    <source>
        <strain evidence="2 3">P3M-1</strain>
    </source>
</reference>
<accession>A0A0P6WQ69</accession>
<comment type="similarity">
    <text evidence="1">Belongs to the HupF/HypC family.</text>
</comment>
<dbReference type="EMBL" id="LGCL01000039">
    <property type="protein sequence ID" value="KPL72209.1"/>
    <property type="molecule type" value="Genomic_DNA"/>
</dbReference>